<dbReference type="InterPro" id="IPR001962">
    <property type="entry name" value="Asn_synthase"/>
</dbReference>
<dbReference type="Proteomes" id="UP001215231">
    <property type="component" value="Chromosome"/>
</dbReference>
<accession>A0ABY7VE75</accession>
<feature type="domain" description="Glutamine amidotransferase type-2" evidence="8">
    <location>
        <begin position="2"/>
        <end position="219"/>
    </location>
</feature>
<dbReference type="InterPro" id="IPR006426">
    <property type="entry name" value="Asn_synth_AEB"/>
</dbReference>
<sequence length="639" mass="71835">MCGIAGLWSAKNKGFNQERHLDNIRLMSEKLNHRGPDARGLWSDEAGIALGHSRLSIQDLTAHGHQPMSSHCQRYVLVFNGEIYNFLALKVQLENEGLTFIGHSDTEVLLAALCQWGLEKSLGLFNGMFAFALWDKQQQTLTLAQDRAAKKPLYFGWVGQDFVFASELKALKVLPGFCGEIDKEALTLYLAYNYVPAPRSIYQQIYKLAQGACITLSPDIFTDKAGLLERVRHYWCAYQSAKKQYQQPFSGSYHDAVNQLDAHLVDATKIRMVADVPLGVMLSGGIDSATVTGIAQSLSSRAVNSFSIGFENNRKCEAGAARKIAGHLGTAHNELIVTGRDALDVLPLLPQMYDEPFGDSSQIPTYLVAKLAKSRVTVALTGDGGDELFYGYRRYFSSHKLTKVNRKIPGLLRQPLSKLCRSIGRLSRCEHKFLQHAQNIAASHPLDLYQSRIAKFIEPHRLVKGAEPVSLANIEQVKALDICEPEFNMMLLDYTSYLTGDILVKVDRASMAASLEARNPLLDRRIVEFAWSLPTAYKFNQGTGKTVLRDVLARYVPDELMNRPKQGFGSPIKKWLCGPLRDWAEELLSEEKLRRQGLLDPVLVRYLWERCKANPQGRHSHLWTILMFQAWYQQQELSA</sequence>
<keyword evidence="9" id="KW-0436">Ligase</keyword>
<comment type="pathway">
    <text evidence="1">Amino-acid biosynthesis; L-asparagine biosynthesis; L-asparagine from L-aspartate (L-Gln route): step 1/1.</text>
</comment>
<dbReference type="InterPro" id="IPR033738">
    <property type="entry name" value="AsnB_N"/>
</dbReference>
<dbReference type="NCBIfam" id="TIGR01536">
    <property type="entry name" value="asn_synth_AEB"/>
    <property type="match status" value="1"/>
</dbReference>
<dbReference type="SUPFAM" id="SSF56235">
    <property type="entry name" value="N-terminal nucleophile aminohydrolases (Ntn hydrolases)"/>
    <property type="match status" value="1"/>
</dbReference>
<proteinExistence type="inferred from homology"/>
<dbReference type="Pfam" id="PF00733">
    <property type="entry name" value="Asn_synthase"/>
    <property type="match status" value="1"/>
</dbReference>
<dbReference type="Gene3D" id="3.60.20.10">
    <property type="entry name" value="Glutamine Phosphoribosylpyrophosphate, subunit 1, domain 1"/>
    <property type="match status" value="1"/>
</dbReference>
<evidence type="ECO:0000256" key="6">
    <source>
        <dbReference type="ARBA" id="ARBA00022962"/>
    </source>
</evidence>
<evidence type="ECO:0000256" key="4">
    <source>
        <dbReference type="ARBA" id="ARBA00022741"/>
    </source>
</evidence>
<dbReference type="PANTHER" id="PTHR43284">
    <property type="entry name" value="ASPARAGINE SYNTHETASE (GLUTAMINE-HYDROLYZING)"/>
    <property type="match status" value="1"/>
</dbReference>
<keyword evidence="4" id="KW-0547">Nucleotide-binding</keyword>
<dbReference type="InterPro" id="IPR017932">
    <property type="entry name" value="GATase_2_dom"/>
</dbReference>
<dbReference type="InterPro" id="IPR029055">
    <property type="entry name" value="Ntn_hydrolases_N"/>
</dbReference>
<dbReference type="Pfam" id="PF13522">
    <property type="entry name" value="GATase_6"/>
    <property type="match status" value="1"/>
</dbReference>
<keyword evidence="6" id="KW-0315">Glutamine amidotransferase</keyword>
<reference evidence="9 10" key="1">
    <citation type="journal article" date="2022" name="Mar. Drugs">
        <title>Bioassay-Guided Fractionation Leads to the Detection of Cholic Acid Generated by the Rare Thalassomonas sp.</title>
        <authorList>
            <person name="Pheiffer F."/>
            <person name="Schneider Y.K."/>
            <person name="Hansen E.H."/>
            <person name="Andersen J.H."/>
            <person name="Isaksson J."/>
            <person name="Busche T."/>
            <person name="R C."/>
            <person name="Kalinowski J."/>
            <person name="Zyl L.V."/>
            <person name="Trindade M."/>
        </authorList>
    </citation>
    <scope>NUCLEOTIDE SEQUENCE [LARGE SCALE GENOMIC DNA]</scope>
    <source>
        <strain evidence="9 10">A5K-61T</strain>
    </source>
</reference>
<dbReference type="EMBL" id="CP059693">
    <property type="protein sequence ID" value="WDE11290.1"/>
    <property type="molecule type" value="Genomic_DNA"/>
</dbReference>
<dbReference type="GO" id="GO:0004066">
    <property type="term" value="F:asparagine synthase (glutamine-hydrolyzing) activity"/>
    <property type="evidence" value="ECO:0007669"/>
    <property type="project" value="UniProtKB-EC"/>
</dbReference>
<dbReference type="PROSITE" id="PS51278">
    <property type="entry name" value="GATASE_TYPE_2"/>
    <property type="match status" value="1"/>
</dbReference>
<comment type="catalytic activity">
    <reaction evidence="7">
        <text>L-aspartate + L-glutamine + ATP + H2O = L-asparagine + L-glutamate + AMP + diphosphate + H(+)</text>
        <dbReference type="Rhea" id="RHEA:12228"/>
        <dbReference type="ChEBI" id="CHEBI:15377"/>
        <dbReference type="ChEBI" id="CHEBI:15378"/>
        <dbReference type="ChEBI" id="CHEBI:29985"/>
        <dbReference type="ChEBI" id="CHEBI:29991"/>
        <dbReference type="ChEBI" id="CHEBI:30616"/>
        <dbReference type="ChEBI" id="CHEBI:33019"/>
        <dbReference type="ChEBI" id="CHEBI:58048"/>
        <dbReference type="ChEBI" id="CHEBI:58359"/>
        <dbReference type="ChEBI" id="CHEBI:456215"/>
        <dbReference type="EC" id="6.3.5.4"/>
    </reaction>
</comment>
<evidence type="ECO:0000256" key="1">
    <source>
        <dbReference type="ARBA" id="ARBA00005187"/>
    </source>
</evidence>
<evidence type="ECO:0000259" key="8">
    <source>
        <dbReference type="PROSITE" id="PS51278"/>
    </source>
</evidence>
<keyword evidence="5" id="KW-0067">ATP-binding</keyword>
<organism evidence="9 10">
    <name type="scientific">Thalassomonas haliotis</name>
    <dbReference type="NCBI Taxonomy" id="485448"/>
    <lineage>
        <taxon>Bacteria</taxon>
        <taxon>Pseudomonadati</taxon>
        <taxon>Pseudomonadota</taxon>
        <taxon>Gammaproteobacteria</taxon>
        <taxon>Alteromonadales</taxon>
        <taxon>Colwelliaceae</taxon>
        <taxon>Thalassomonas</taxon>
    </lineage>
</organism>
<protein>
    <recommendedName>
        <fullName evidence="3">asparagine synthase (glutamine-hydrolyzing)</fullName>
        <ecNumber evidence="3">6.3.5.4</ecNumber>
    </recommendedName>
</protein>
<keyword evidence="10" id="KW-1185">Reference proteome</keyword>
<dbReference type="CDD" id="cd01991">
    <property type="entry name" value="Asn_synthase_B_C"/>
    <property type="match status" value="1"/>
</dbReference>
<evidence type="ECO:0000256" key="5">
    <source>
        <dbReference type="ARBA" id="ARBA00022840"/>
    </source>
</evidence>
<evidence type="ECO:0000256" key="3">
    <source>
        <dbReference type="ARBA" id="ARBA00012737"/>
    </source>
</evidence>
<dbReference type="CDD" id="cd00712">
    <property type="entry name" value="AsnB"/>
    <property type="match status" value="1"/>
</dbReference>
<dbReference type="SUPFAM" id="SSF52402">
    <property type="entry name" value="Adenine nucleotide alpha hydrolases-like"/>
    <property type="match status" value="1"/>
</dbReference>
<evidence type="ECO:0000313" key="9">
    <source>
        <dbReference type="EMBL" id="WDE11290.1"/>
    </source>
</evidence>
<dbReference type="InterPro" id="IPR051786">
    <property type="entry name" value="ASN_synthetase/amidase"/>
</dbReference>
<evidence type="ECO:0000256" key="2">
    <source>
        <dbReference type="ARBA" id="ARBA00005752"/>
    </source>
</evidence>
<dbReference type="EC" id="6.3.5.4" evidence="3"/>
<evidence type="ECO:0000313" key="10">
    <source>
        <dbReference type="Proteomes" id="UP001215231"/>
    </source>
</evidence>
<dbReference type="RefSeq" id="WP_274051437.1">
    <property type="nucleotide sequence ID" value="NZ_CP059693.1"/>
</dbReference>
<dbReference type="PIRSF" id="PIRSF001589">
    <property type="entry name" value="Asn_synthetase_glu-h"/>
    <property type="match status" value="1"/>
</dbReference>
<gene>
    <name evidence="9" type="primary">asnB</name>
    <name evidence="9" type="ORF">H3N35_24215</name>
</gene>
<evidence type="ECO:0000256" key="7">
    <source>
        <dbReference type="ARBA" id="ARBA00048741"/>
    </source>
</evidence>
<dbReference type="PANTHER" id="PTHR43284:SF1">
    <property type="entry name" value="ASPARAGINE SYNTHETASE"/>
    <property type="match status" value="1"/>
</dbReference>
<dbReference type="InterPro" id="IPR014729">
    <property type="entry name" value="Rossmann-like_a/b/a_fold"/>
</dbReference>
<dbReference type="Gene3D" id="3.40.50.620">
    <property type="entry name" value="HUPs"/>
    <property type="match status" value="1"/>
</dbReference>
<name>A0ABY7VE75_9GAMM</name>
<comment type="similarity">
    <text evidence="2">Belongs to the asparagine synthetase family.</text>
</comment>